<keyword evidence="3" id="KW-1185">Reference proteome</keyword>
<evidence type="ECO:0000313" key="3">
    <source>
        <dbReference type="Proteomes" id="UP000289708"/>
    </source>
</evidence>
<dbReference type="SUPFAM" id="SSF52540">
    <property type="entry name" value="P-loop containing nucleoside triphosphate hydrolases"/>
    <property type="match status" value="1"/>
</dbReference>
<dbReference type="PANTHER" id="PTHR35894:SF5">
    <property type="entry name" value="MU-LIKE PROPHAGE FLUMU DNA TRANSPOSITION PROTEIN B"/>
    <property type="match status" value="1"/>
</dbReference>
<name>A0A4Q0MNF9_9HYPH</name>
<keyword evidence="2" id="KW-0547">Nucleotide-binding</keyword>
<dbReference type="Pfam" id="PF13401">
    <property type="entry name" value="AAA_22"/>
    <property type="match status" value="1"/>
</dbReference>
<sequence length="245" mass="26592">MQTLPPADKPAPLKNVANFSTLIQTVVERAPYLPGLACFYGHSGLGKSRSAVFGAGRYRATYVECGQYTSAKSLLESILKELGVAKPRGSIPNLIDQAIYILAADPTRPLIIDEAHWIAAKRFVDLVRELHDKSTAPVILIGEETLPRQLEAYERVHNRMLVWQPALPCDLDDFWALAKATNPGLQIAPDLAQRILKDTHGNTRRILTNLAQAAQIAARKGIETVSSDAMGALVGVAAPAPRRAA</sequence>
<dbReference type="InterPro" id="IPR027417">
    <property type="entry name" value="P-loop_NTPase"/>
</dbReference>
<reference evidence="2 3" key="1">
    <citation type="submission" date="2018-12" db="EMBL/GenBank/DDBJ databases">
        <title>bacterium Hansschlegelia zhihuaiae S113.</title>
        <authorList>
            <person name="He J."/>
        </authorList>
    </citation>
    <scope>NUCLEOTIDE SEQUENCE [LARGE SCALE GENOMIC DNA]</scope>
    <source>
        <strain evidence="2 3">S 113</strain>
    </source>
</reference>
<comment type="caution">
    <text evidence="2">The sequence shown here is derived from an EMBL/GenBank/DDBJ whole genome shotgun (WGS) entry which is preliminary data.</text>
</comment>
<keyword evidence="2" id="KW-0067">ATP-binding</keyword>
<evidence type="ECO:0000259" key="1">
    <source>
        <dbReference type="Pfam" id="PF13401"/>
    </source>
</evidence>
<evidence type="ECO:0000313" key="2">
    <source>
        <dbReference type="EMBL" id="RXF75045.1"/>
    </source>
</evidence>
<proteinExistence type="predicted"/>
<accession>A0A4Q0MNF9</accession>
<dbReference type="RefSeq" id="WP_128776035.1">
    <property type="nucleotide sequence ID" value="NZ_RYFI01000002.1"/>
</dbReference>
<dbReference type="Proteomes" id="UP000289708">
    <property type="component" value="Unassembled WGS sequence"/>
</dbReference>
<dbReference type="AlphaFoldDB" id="A0A4Q0MNF9"/>
<dbReference type="Gene3D" id="3.40.50.300">
    <property type="entry name" value="P-loop containing nucleotide triphosphate hydrolases"/>
    <property type="match status" value="1"/>
</dbReference>
<dbReference type="PANTHER" id="PTHR35894">
    <property type="entry name" value="GENERAL SECRETION PATHWAY PROTEIN A-RELATED"/>
    <property type="match status" value="1"/>
</dbReference>
<gene>
    <name evidence="2" type="ORF">EK403_03070</name>
</gene>
<feature type="domain" description="ORC1/DEAH AAA+ ATPase" evidence="1">
    <location>
        <begin position="35"/>
        <end position="150"/>
    </location>
</feature>
<protein>
    <submittedName>
        <fullName evidence="2">ATP-binding protein</fullName>
    </submittedName>
</protein>
<dbReference type="InterPro" id="IPR049945">
    <property type="entry name" value="AAA_22"/>
</dbReference>
<dbReference type="GO" id="GO:0016887">
    <property type="term" value="F:ATP hydrolysis activity"/>
    <property type="evidence" value="ECO:0007669"/>
    <property type="project" value="InterPro"/>
</dbReference>
<dbReference type="OrthoDB" id="9797061at2"/>
<organism evidence="2 3">
    <name type="scientific">Hansschlegelia zhihuaiae</name>
    <dbReference type="NCBI Taxonomy" id="405005"/>
    <lineage>
        <taxon>Bacteria</taxon>
        <taxon>Pseudomonadati</taxon>
        <taxon>Pseudomonadota</taxon>
        <taxon>Alphaproteobacteria</taxon>
        <taxon>Hyphomicrobiales</taxon>
        <taxon>Methylopilaceae</taxon>
        <taxon>Hansschlegelia</taxon>
    </lineage>
</organism>
<dbReference type="GO" id="GO:0005524">
    <property type="term" value="F:ATP binding"/>
    <property type="evidence" value="ECO:0007669"/>
    <property type="project" value="UniProtKB-KW"/>
</dbReference>
<dbReference type="InterPro" id="IPR052026">
    <property type="entry name" value="ExeA_AAA_ATPase_DNA-bind"/>
</dbReference>
<dbReference type="EMBL" id="RYFI01000002">
    <property type="protein sequence ID" value="RXF75045.1"/>
    <property type="molecule type" value="Genomic_DNA"/>
</dbReference>